<reference evidence="1 2" key="1">
    <citation type="journal article" date="2001" name="Nature">
        <title>Initial sequencing and analysis of the human genome.</title>
        <authorList>
            <consortium name="International Human Genome Sequencing Consortium"/>
            <person name="Lander E.S."/>
            <person name="Linton L.M."/>
            <person name="Birren B."/>
            <person name="Nusbaum C."/>
            <person name="Zody M.C."/>
            <person name="Baldwin J."/>
            <person name="Devon K."/>
            <person name="Dewar K."/>
            <person name="Doyle M."/>
            <person name="FitzHugh W."/>
            <person name="Funke R."/>
            <person name="Gage D."/>
            <person name="Harris K."/>
            <person name="Heaford A."/>
            <person name="Howland J."/>
            <person name="Kann L."/>
            <person name="Lehoczky J."/>
            <person name="LeVine R."/>
            <person name="McEwan P."/>
            <person name="McKernan K."/>
            <person name="Meldrim J."/>
            <person name="Mesirov J.P."/>
            <person name="Miranda C."/>
            <person name="Morris W."/>
            <person name="Naylor J."/>
            <person name="Raymond C."/>
            <person name="Rosetti M."/>
            <person name="Santos R."/>
            <person name="Sheridan A."/>
            <person name="Sougnez C."/>
            <person name="Stange-Thomann N."/>
            <person name="Stojanovic N."/>
            <person name="Subramanian A."/>
            <person name="Wyman D."/>
            <person name="Rogers J."/>
            <person name="Sulston J."/>
            <person name="Ainscough R."/>
            <person name="Beck S."/>
            <person name="Bentley D."/>
            <person name="Burton J."/>
            <person name="Clee C."/>
            <person name="Carter N."/>
            <person name="Coulson A."/>
            <person name="Deadman R."/>
            <person name="Deloukas P."/>
            <person name="Dunham A."/>
            <person name="Dunham I."/>
            <person name="Durbin R."/>
            <person name="French L."/>
            <person name="Grafham D."/>
            <person name="Gregory S."/>
            <person name="Hubbard T."/>
            <person name="Humphray S."/>
            <person name="Hunt A."/>
            <person name="Jones M."/>
            <person name="Lloyd C."/>
            <person name="McMurray A."/>
            <person name="Matthews L."/>
            <person name="Mercer S."/>
            <person name="Milne S."/>
            <person name="Mullikin J.C."/>
            <person name="Mungall A."/>
            <person name="Plumb R."/>
            <person name="Ross M."/>
            <person name="Shownkeen R."/>
            <person name="Sims S."/>
            <person name="Waterston R.H."/>
            <person name="Wilson R.K."/>
            <person name="Hillier L.W."/>
            <person name="McPherson J.D."/>
            <person name="Marra M.A."/>
            <person name="Mardis E.R."/>
            <person name="Fulton L.A."/>
            <person name="Chinwalla A.T."/>
            <person name="Pepin K.H."/>
            <person name="Gish W.R."/>
            <person name="Chissoe S.L."/>
            <person name="Wendl M.C."/>
            <person name="Delehaunty K.D."/>
            <person name="Miner T.L."/>
            <person name="Delehaunty A."/>
            <person name="Kramer J.B."/>
            <person name="Cook L.L."/>
            <person name="Fulton R.S."/>
            <person name="Johnson D.L."/>
            <person name="Minx P.J."/>
            <person name="Clifton S.W."/>
            <person name="Hawkins T."/>
            <person name="Branscomb E."/>
            <person name="Predki P."/>
            <person name="Richardson P."/>
            <person name="Wenning S."/>
            <person name="Slezak T."/>
            <person name="Doggett N."/>
            <person name="Cheng J.F."/>
            <person name="Olsen A."/>
            <person name="Lucas S."/>
            <person name="Elkin C."/>
            <person name="Uberbacher E."/>
            <person name="Frazier M."/>
            <person name="Gibbs R.A."/>
            <person name="Muzny D.M."/>
            <person name="Scherer S.E."/>
            <person name="Bouck J.B."/>
            <person name="Sodergren E.J."/>
            <person name="Worley K.C."/>
            <person name="Rives C.M."/>
            <person name="Gorrell J.H."/>
            <person name="Metzker M.L."/>
            <person name="Naylor S.L."/>
            <person name="Kucherlapati R.S."/>
            <person name="Nelson D.L."/>
            <person name="Weinstock G.M."/>
            <person name="Sakaki Y."/>
            <person name="Fujiyama A."/>
            <person name="Hattori M."/>
            <person name="Yada T."/>
            <person name="Toyoda A."/>
            <person name="Itoh T."/>
            <person name="Kawagoe C."/>
            <person name="Watanabe H."/>
            <person name="Totoki Y."/>
            <person name="Taylor T."/>
            <person name="Weissenbach J."/>
            <person name="Heilig R."/>
            <person name="Saurin W."/>
            <person name="Artiguenave F."/>
            <person name="Brottier P."/>
            <person name="Bruls T."/>
            <person name="Pelletier E."/>
            <person name="Robert C."/>
            <person name="Wincker P."/>
            <person name="Smith D.R."/>
            <person name="Doucette-Stamm L."/>
            <person name="Rubenfield M."/>
            <person name="Weinstock K."/>
            <person name="Lee H.M."/>
            <person name="Dubois J."/>
            <person name="Rosenthal A."/>
            <person name="Platzer M."/>
            <person name="Nyakatura G."/>
            <person name="Taudien S."/>
            <person name="Rump A."/>
            <person name="Yang H."/>
            <person name="Yu J."/>
            <person name="Wang J."/>
            <person name="Huang G."/>
            <person name="Gu J."/>
            <person name="Hood L."/>
            <person name="Rowen L."/>
            <person name="Madan A."/>
            <person name="Qin S."/>
            <person name="Davis R.W."/>
            <person name="Federspiel N.A."/>
            <person name="Abola A.P."/>
            <person name="Proctor M.J."/>
            <person name="Myers R.M."/>
            <person name="Schmutz J."/>
            <person name="Dickson M."/>
            <person name="Grimwood J."/>
            <person name="Cox D.R."/>
            <person name="Olson M.V."/>
            <person name="Kaul R."/>
            <person name="Raymond C."/>
            <person name="Shimizu N."/>
            <person name="Kawasaki K."/>
            <person name="Minoshima S."/>
            <person name="Evans G.A."/>
            <person name="Athanasiou M."/>
            <person name="Schultz R."/>
            <person name="Roe B.A."/>
            <person name="Chen F."/>
            <person name="Pan H."/>
            <person name="Ramser J."/>
            <person name="Lehrach H."/>
            <person name="Reinhardt R."/>
            <person name="McCombie W.R."/>
            <person name="de la Bastide M."/>
            <person name="Dedhia N."/>
            <person name="Blocker H."/>
            <person name="Hornischer K."/>
            <person name="Nordsiek G."/>
            <person name="Agarwala R."/>
            <person name="Aravind L."/>
            <person name="Bailey J.A."/>
            <person name="Bateman A."/>
            <person name="Batzoglou S."/>
            <person name="Birney E."/>
            <person name="Bork P."/>
            <person name="Brown D.G."/>
            <person name="Burge C.B."/>
            <person name="Cerutti L."/>
            <person name="Chen H.C."/>
            <person name="Church D."/>
            <person name="Clamp M."/>
            <person name="Copley R.R."/>
            <person name="Doerks T."/>
            <person name="Eddy S.R."/>
            <person name="Eichler E.E."/>
            <person name="Furey T.S."/>
            <person name="Galagan J."/>
            <person name="Gilbert J.G."/>
            <person name="Harmon C."/>
            <person name="Hayashizaki Y."/>
            <person name="Haussler D."/>
            <person name="Hermjakob H."/>
            <person name="Hokamp K."/>
            <person name="Jang W."/>
            <person name="Johnson L.S."/>
            <person name="Jones T.A."/>
            <person name="Kasif S."/>
            <person name="Kaspryzk A."/>
            <person name="Kennedy S."/>
            <person name="Kent W.J."/>
            <person name="Kitts P."/>
            <person name="Koonin E.V."/>
            <person name="Korf I."/>
            <person name="Kulp D."/>
            <person name="Lancet D."/>
            <person name="Lowe T.M."/>
            <person name="McLysaght A."/>
            <person name="Mikkelsen T."/>
            <person name="Moran J.V."/>
            <person name="Mulder N."/>
            <person name="Pollara V.J."/>
            <person name="Ponting C.P."/>
            <person name="Schuler G."/>
            <person name="Schultz J."/>
            <person name="Slater G."/>
            <person name="Smit A.F."/>
            <person name="Stupka E."/>
            <person name="Szustakowski J."/>
            <person name="Thierry-Mieg D."/>
            <person name="Thierry-Mieg J."/>
            <person name="Wagner L."/>
            <person name="Wallis J."/>
            <person name="Wheeler R."/>
            <person name="Williams A."/>
            <person name="Wolf Y.I."/>
            <person name="Wolfe K.H."/>
            <person name="Yang S.P."/>
            <person name="Yeh R.F."/>
            <person name="Collins F."/>
            <person name="Guyer M.S."/>
            <person name="Peterson J."/>
            <person name="Felsenfeld A."/>
            <person name="Wetterstrand K.A."/>
            <person name="Patrinos A."/>
            <person name="Morgan M.J."/>
            <person name="de Jong P."/>
            <person name="Catanese J.J."/>
            <person name="Osoegawa K."/>
            <person name="Shizuya H."/>
            <person name="Choi S."/>
            <person name="Chen Y.J."/>
        </authorList>
    </citation>
    <scope>NUCLEOTIDE SEQUENCE [LARGE SCALE GENOMIC DNA]</scope>
</reference>
<name>F8WEY2_HUMAN</name>
<organism evidence="1 2">
    <name type="scientific">Homo sapiens</name>
    <name type="common">Human</name>
    <dbReference type="NCBI Taxonomy" id="9606"/>
    <lineage>
        <taxon>Eukaryota</taxon>
        <taxon>Metazoa</taxon>
        <taxon>Chordata</taxon>
        <taxon>Craniata</taxon>
        <taxon>Vertebrata</taxon>
        <taxon>Euteleostomi</taxon>
        <taxon>Mammalia</taxon>
        <taxon>Eutheria</taxon>
        <taxon>Euarchontoglires</taxon>
        <taxon>Primates</taxon>
        <taxon>Haplorrhini</taxon>
        <taxon>Catarrhini</taxon>
        <taxon>Hominidae</taxon>
        <taxon>Homo</taxon>
    </lineage>
</organism>
<dbReference type="Ensembl" id="ENST00000478015.5">
    <property type="protein sequence ID" value="ENSP00000419735.1"/>
    <property type="gene ID" value="ENSG00000172954.14"/>
</dbReference>
<dbReference type="HGNC" id="HGNC:26756">
    <property type="gene designation" value="LCLAT1"/>
</dbReference>
<evidence type="ECO:0000313" key="1">
    <source>
        <dbReference type="Ensembl" id="ENSP00000419735.1"/>
    </source>
</evidence>
<dbReference type="AlphaFoldDB" id="F8WEY2"/>
<gene>
    <name evidence="1" type="primary">LCLAT1</name>
</gene>
<reference evidence="1" key="4">
    <citation type="submission" date="2025-08" db="UniProtKB">
        <authorList>
            <consortium name="Ensembl"/>
        </authorList>
    </citation>
    <scope>IDENTIFICATION</scope>
</reference>
<dbReference type="OpenTargets" id="ENSG00000172954"/>
<dbReference type="ExpressionAtlas" id="F8WEY2">
    <property type="expression patterns" value="baseline and differential"/>
</dbReference>
<sequence length="66" mass="7363">MHSRGREIVVLLNPWSINEAVSSYCTYFIKQDSKSFGHSTSLELSPDFHLCSDPPLHSILTGTQAL</sequence>
<reference evidence="1 2" key="3">
    <citation type="journal article" date="2005" name="Nature">
        <title>Generation and annotation of the DNA sequences of human chromosomes 2 and 4.</title>
        <authorList>
            <person name="Hillier L.W."/>
            <person name="Graves T.A."/>
            <person name="Fulton R.S."/>
            <person name="Fulton L.A."/>
            <person name="Pepin K.H."/>
            <person name="Minx P."/>
            <person name="Wagner-McPherson C."/>
            <person name="Layman D."/>
            <person name="Wylie K."/>
            <person name="Sekhon M."/>
            <person name="Becker M.C."/>
            <person name="Fewell G.A."/>
            <person name="Delehaunty K.D."/>
            <person name="Miner T.L."/>
            <person name="Nash W.E."/>
            <person name="Kremitzki C."/>
            <person name="Oddy L."/>
            <person name="Du H."/>
            <person name="Sun H."/>
            <person name="Bradshaw-Cordum H."/>
            <person name="Ali J."/>
            <person name="Carter J."/>
            <person name="Cordes M."/>
            <person name="Harris A."/>
            <person name="Isak A."/>
            <person name="van Brunt A."/>
            <person name="Nguyen C."/>
            <person name="Du F."/>
            <person name="Courtney L."/>
            <person name="Kalicki J."/>
            <person name="Ozersky P."/>
            <person name="Abbott S."/>
            <person name="Armstrong J."/>
            <person name="Belter E.A."/>
            <person name="Caruso L."/>
            <person name="Cedroni M."/>
            <person name="Cotton M."/>
            <person name="Davidson T."/>
            <person name="Desai A."/>
            <person name="Elliott G."/>
            <person name="Erb T."/>
            <person name="Fronick C."/>
            <person name="Gaige T."/>
            <person name="Haakenson W."/>
            <person name="Haglund K."/>
            <person name="Holmes A."/>
            <person name="Harkins R."/>
            <person name="Kim K."/>
            <person name="Kruchowski S.S."/>
            <person name="Strong C.M."/>
            <person name="Grewal N."/>
            <person name="Goyea E."/>
            <person name="Hou S."/>
            <person name="Levy A."/>
            <person name="Martinka S."/>
            <person name="Mead K."/>
            <person name="McLellan M.D."/>
            <person name="Meyer R."/>
            <person name="Randall-Maher J."/>
            <person name="Tomlinson C."/>
            <person name="Dauphin-Kohlberg S."/>
            <person name="Kozlowicz-Reilly A."/>
            <person name="Shah N."/>
            <person name="Swearengen-Shahid S."/>
            <person name="Snider J."/>
            <person name="Strong J.T."/>
            <person name="Thompson J."/>
            <person name="Yoakum M."/>
            <person name="Leonard S."/>
            <person name="Pearman C."/>
            <person name="Trani L."/>
            <person name="Radionenko M."/>
            <person name="Waligorski J.E."/>
            <person name="Wang C."/>
            <person name="Rock S.M."/>
            <person name="Tin-Wollam A.M."/>
            <person name="Maupin R."/>
            <person name="Latreille P."/>
            <person name="Wendl M.C."/>
            <person name="Yang S.P."/>
            <person name="Pohl C."/>
            <person name="Wallis J.W."/>
            <person name="Spieth J."/>
            <person name="Bieri T.A."/>
            <person name="Berkowicz N."/>
            <person name="Nelson J.O."/>
            <person name="Osborne J."/>
            <person name="Ding L."/>
            <person name="Meyer R."/>
            <person name="Sabo A."/>
            <person name="Shotland Y."/>
            <person name="Sinha P."/>
            <person name="Wohldmann P.E."/>
            <person name="Cook L.L."/>
            <person name="Hickenbotham M.T."/>
            <person name="Eldred J."/>
            <person name="Williams D."/>
            <person name="Jones T.A."/>
            <person name="She X."/>
            <person name="Ciccarelli F.D."/>
            <person name="Izaurralde E."/>
            <person name="Taylor J."/>
            <person name="Schmutz J."/>
            <person name="Myers R.M."/>
            <person name="Cox D.R."/>
            <person name="Huang X."/>
            <person name="McPherson J.D."/>
            <person name="Mardis E.R."/>
            <person name="Clifton S.W."/>
            <person name="Warren W.C."/>
            <person name="Chinwalla A.T."/>
            <person name="Eddy S.R."/>
            <person name="Marra M.A."/>
            <person name="Ovcharenko I."/>
            <person name="Furey T.S."/>
            <person name="Miller W."/>
            <person name="Eichler E.E."/>
            <person name="Bork P."/>
            <person name="Suyama M."/>
            <person name="Torrents D."/>
            <person name="Waterston R.H."/>
            <person name="Wilson R.K."/>
        </authorList>
    </citation>
    <scope>NUCLEOTIDE SEQUENCE [LARGE SCALE GENOMIC DNA]</scope>
</reference>
<reference evidence="1 2" key="2">
    <citation type="journal article" date="2004" name="Nature">
        <title>Finishing the euchromatic sequence of the human genome.</title>
        <authorList>
            <consortium name="International Human Genome Sequencing Consortium"/>
        </authorList>
    </citation>
    <scope>NUCLEOTIDE SEQUENCE [LARGE SCALE GENOMIC DNA]</scope>
</reference>
<dbReference type="UCSC" id="uc061hvo.1">
    <property type="organism name" value="human"/>
</dbReference>
<dbReference type="Proteomes" id="UP000005640">
    <property type="component" value="Chromosome 2"/>
</dbReference>
<accession>F8WEY2</accession>
<reference evidence="1" key="5">
    <citation type="submission" date="2025-09" db="UniProtKB">
        <authorList>
            <consortium name="Ensembl"/>
        </authorList>
    </citation>
    <scope>IDENTIFICATION</scope>
</reference>
<evidence type="ECO:0000313" key="2">
    <source>
        <dbReference type="Proteomes" id="UP000005640"/>
    </source>
</evidence>
<dbReference type="ChiTaRS" id="LCLAT1">
    <property type="organism name" value="human"/>
</dbReference>
<protein>
    <submittedName>
        <fullName evidence="1">Lysocardiolipin acyltransferase 1</fullName>
    </submittedName>
</protein>
<dbReference type="HOGENOM" id="CLU_2830526_0_0_1"/>
<dbReference type="Ensembl" id="ENST00000478015.5">
    <property type="protein sequence ID" value="ENSP00000419735.1"/>
    <property type="gene ID" value="ENSG00000172954.15"/>
</dbReference>
<dbReference type="EMBL" id="AC132154">
    <property type="status" value="NOT_ANNOTATED_CDS"/>
    <property type="molecule type" value="Genomic_DNA"/>
</dbReference>
<keyword evidence="2" id="KW-1185">Reference proteome</keyword>
<dbReference type="GeneTree" id="ENSGT00950000182836"/>
<proteinExistence type="predicted"/>
<dbReference type="OrthoDB" id="186786at2759"/>
<dbReference type="EMBL" id="AC073255">
    <property type="status" value="NOT_ANNOTATED_CDS"/>
    <property type="molecule type" value="Genomic_DNA"/>
</dbReference>
<dbReference type="VEuPathDB" id="HostDB:ENSG00000172954"/>
<dbReference type="Bgee" id="ENSG00000172954">
    <property type="expression patterns" value="Expressed in left ventricle myocardium and 193 other cell types or tissues"/>
</dbReference>